<proteinExistence type="inferred from homology"/>
<feature type="domain" description="Periplasmic binding protein" evidence="5">
    <location>
        <begin position="34"/>
        <end position="288"/>
    </location>
</feature>
<dbReference type="SUPFAM" id="SSF53822">
    <property type="entry name" value="Periplasmic binding protein-like I"/>
    <property type="match status" value="1"/>
</dbReference>
<accession>A0A1S2LYP7</accession>
<keyword evidence="4" id="KW-0812">Transmembrane</keyword>
<evidence type="ECO:0000313" key="7">
    <source>
        <dbReference type="Proteomes" id="UP000179524"/>
    </source>
</evidence>
<comment type="subcellular location">
    <subcellularLocation>
        <location evidence="1">Cell envelope</location>
    </subcellularLocation>
</comment>
<evidence type="ECO:0000256" key="4">
    <source>
        <dbReference type="SAM" id="Phobius"/>
    </source>
</evidence>
<dbReference type="GO" id="GO:0030313">
    <property type="term" value="C:cell envelope"/>
    <property type="evidence" value="ECO:0007669"/>
    <property type="project" value="UniProtKB-SubCell"/>
</dbReference>
<dbReference type="Pfam" id="PF13407">
    <property type="entry name" value="Peripla_BP_4"/>
    <property type="match status" value="1"/>
</dbReference>
<dbReference type="CDD" id="cd01536">
    <property type="entry name" value="PBP1_ABC_sugar_binding-like"/>
    <property type="match status" value="1"/>
</dbReference>
<name>A0A1S2LYP7_9BACI</name>
<dbReference type="EMBL" id="MLQR01000001">
    <property type="protein sequence ID" value="OIJ17466.1"/>
    <property type="molecule type" value="Genomic_DNA"/>
</dbReference>
<dbReference type="AlphaFoldDB" id="A0A1S2LYP7"/>
<reference evidence="6 7" key="1">
    <citation type="submission" date="2016-10" db="EMBL/GenBank/DDBJ databases">
        <title>Draft genome sequences of four alkaliphilic bacteria belonging to the Anaerobacillus genus.</title>
        <authorList>
            <person name="Bassil N.M."/>
            <person name="Lloyd J.R."/>
        </authorList>
    </citation>
    <scope>NUCLEOTIDE SEQUENCE [LARGE SCALE GENOMIC DNA]</scope>
    <source>
        <strain evidence="6 7">DSM 18345</strain>
    </source>
</reference>
<dbReference type="RefSeq" id="WP_071308192.1">
    <property type="nucleotide sequence ID" value="NZ_MLQR01000001.1"/>
</dbReference>
<dbReference type="Gene3D" id="3.40.50.2300">
    <property type="match status" value="2"/>
</dbReference>
<feature type="transmembrane region" description="Helical" evidence="4">
    <location>
        <begin position="7"/>
        <end position="26"/>
    </location>
</feature>
<comment type="similarity">
    <text evidence="2">Belongs to the bacterial solute-binding protein 2 family.</text>
</comment>
<dbReference type="Proteomes" id="UP000179524">
    <property type="component" value="Unassembled WGS sequence"/>
</dbReference>
<evidence type="ECO:0000256" key="2">
    <source>
        <dbReference type="ARBA" id="ARBA00007639"/>
    </source>
</evidence>
<keyword evidence="7" id="KW-1185">Reference proteome</keyword>
<keyword evidence="4" id="KW-1133">Transmembrane helix</keyword>
<dbReference type="InterPro" id="IPR025997">
    <property type="entry name" value="SBP_2_dom"/>
</dbReference>
<organism evidence="6 7">
    <name type="scientific">Anaerobacillus alkalilacustris</name>
    <dbReference type="NCBI Taxonomy" id="393763"/>
    <lineage>
        <taxon>Bacteria</taxon>
        <taxon>Bacillati</taxon>
        <taxon>Bacillota</taxon>
        <taxon>Bacilli</taxon>
        <taxon>Bacillales</taxon>
        <taxon>Bacillaceae</taxon>
        <taxon>Anaerobacillus</taxon>
    </lineage>
</organism>
<keyword evidence="3" id="KW-0732">Signal</keyword>
<dbReference type="OrthoDB" id="6196975at2"/>
<evidence type="ECO:0000313" key="6">
    <source>
        <dbReference type="EMBL" id="OIJ17466.1"/>
    </source>
</evidence>
<dbReference type="GO" id="GO:0030246">
    <property type="term" value="F:carbohydrate binding"/>
    <property type="evidence" value="ECO:0007669"/>
    <property type="project" value="UniProtKB-ARBA"/>
</dbReference>
<protein>
    <recommendedName>
        <fullName evidence="5">Periplasmic binding protein domain-containing protein</fullName>
    </recommendedName>
</protein>
<evidence type="ECO:0000256" key="3">
    <source>
        <dbReference type="ARBA" id="ARBA00022729"/>
    </source>
</evidence>
<keyword evidence="4" id="KW-0472">Membrane</keyword>
<comment type="caution">
    <text evidence="6">The sequence shown here is derived from an EMBL/GenBank/DDBJ whole genome shotgun (WGS) entry which is preliminary data.</text>
</comment>
<dbReference type="PANTHER" id="PTHR46847:SF1">
    <property type="entry name" value="D-ALLOSE-BINDING PERIPLASMIC PROTEIN-RELATED"/>
    <property type="match status" value="1"/>
</dbReference>
<evidence type="ECO:0000256" key="1">
    <source>
        <dbReference type="ARBA" id="ARBA00004196"/>
    </source>
</evidence>
<dbReference type="InterPro" id="IPR028082">
    <property type="entry name" value="Peripla_BP_I"/>
</dbReference>
<gene>
    <name evidence="6" type="ORF">BKP37_02940</name>
</gene>
<sequence>MLRSKSIILTIVFTFFTILIVAIYHANTEQKAKVVVVLKDFETQYWEILKAGVERGFHDFGLEGKVIAPKSETEIDAQEMLLSRVLNENPDLLVVSPINSDIIPVLEKFVEKNIPVLLLDTDYPWQNKTAYIGTNNFELGRMGGMLLASQLQPGNEVALLSGDINHPIAGERIKGAKASLEEVGIKVATKELDLPNESEVVKEVMETILQTHPNIKGVFADTDIRALGAIEAILKSSLNMNIPVIGVDGINEMIELIEEGIIPGTVAQNPYDMGYISVESAKKILDGERLEENIDTGVDIIIKGNATQRLNFQRDLVR</sequence>
<evidence type="ECO:0000259" key="5">
    <source>
        <dbReference type="Pfam" id="PF13407"/>
    </source>
</evidence>
<dbReference type="PANTHER" id="PTHR46847">
    <property type="entry name" value="D-ALLOSE-BINDING PERIPLASMIC PROTEIN-RELATED"/>
    <property type="match status" value="1"/>
</dbReference>